<proteinExistence type="predicted"/>
<dbReference type="EMBL" id="MN740878">
    <property type="protein sequence ID" value="QHU16280.1"/>
    <property type="molecule type" value="Genomic_DNA"/>
</dbReference>
<dbReference type="AlphaFoldDB" id="A0A6C0KHY1"/>
<reference evidence="2" key="1">
    <citation type="journal article" date="2020" name="Nature">
        <title>Giant virus diversity and host interactions through global metagenomics.</title>
        <authorList>
            <person name="Schulz F."/>
            <person name="Roux S."/>
            <person name="Paez-Espino D."/>
            <person name="Jungbluth S."/>
            <person name="Walsh D.A."/>
            <person name="Denef V.J."/>
            <person name="McMahon K.D."/>
            <person name="Konstantinidis K.T."/>
            <person name="Eloe-Fadrosh E.A."/>
            <person name="Kyrpides N.C."/>
            <person name="Woyke T."/>
        </authorList>
    </citation>
    <scope>NUCLEOTIDE SEQUENCE</scope>
    <source>
        <strain evidence="2">GVMAG-S-3300011013-78</strain>
    </source>
</reference>
<evidence type="ECO:0000313" key="2">
    <source>
        <dbReference type="EMBL" id="QHU16280.1"/>
    </source>
</evidence>
<protein>
    <submittedName>
        <fullName evidence="2">Uncharacterized protein</fullName>
    </submittedName>
</protein>
<name>A0A6C0KHY1_9ZZZZ</name>
<accession>A0A6C0KHY1</accession>
<organism evidence="2">
    <name type="scientific">viral metagenome</name>
    <dbReference type="NCBI Taxonomy" id="1070528"/>
    <lineage>
        <taxon>unclassified sequences</taxon>
        <taxon>metagenomes</taxon>
        <taxon>organismal metagenomes</taxon>
    </lineage>
</organism>
<evidence type="ECO:0000256" key="1">
    <source>
        <dbReference type="SAM" id="MobiDB-lite"/>
    </source>
</evidence>
<sequence>MDDYIEMEYDFNLISKGKKGGAGGRKQKEISMKKKKEMNNKSCYNSKHVRKVTSQYDKTITPRPK</sequence>
<feature type="region of interest" description="Disordered" evidence="1">
    <location>
        <begin position="17"/>
        <end position="39"/>
    </location>
</feature>